<proteinExistence type="predicted"/>
<dbReference type="AlphaFoldDB" id="A0AAD3T6D4"/>
<evidence type="ECO:0000313" key="1">
    <source>
        <dbReference type="EMBL" id="GMH23314.1"/>
    </source>
</evidence>
<keyword evidence="2" id="KW-1185">Reference proteome</keyword>
<organism evidence="1 2">
    <name type="scientific">Nepenthes gracilis</name>
    <name type="common">Slender pitcher plant</name>
    <dbReference type="NCBI Taxonomy" id="150966"/>
    <lineage>
        <taxon>Eukaryota</taxon>
        <taxon>Viridiplantae</taxon>
        <taxon>Streptophyta</taxon>
        <taxon>Embryophyta</taxon>
        <taxon>Tracheophyta</taxon>
        <taxon>Spermatophyta</taxon>
        <taxon>Magnoliopsida</taxon>
        <taxon>eudicotyledons</taxon>
        <taxon>Gunneridae</taxon>
        <taxon>Pentapetalae</taxon>
        <taxon>Caryophyllales</taxon>
        <taxon>Nepenthaceae</taxon>
        <taxon>Nepenthes</taxon>
    </lineage>
</organism>
<protein>
    <submittedName>
        <fullName evidence="1">Uncharacterized protein</fullName>
    </submittedName>
</protein>
<reference evidence="1" key="1">
    <citation type="submission" date="2023-05" db="EMBL/GenBank/DDBJ databases">
        <title>Nepenthes gracilis genome sequencing.</title>
        <authorList>
            <person name="Fukushima K."/>
        </authorList>
    </citation>
    <scope>NUCLEOTIDE SEQUENCE</scope>
    <source>
        <strain evidence="1">SING2019-196</strain>
    </source>
</reference>
<accession>A0AAD3T6D4</accession>
<dbReference type="Proteomes" id="UP001279734">
    <property type="component" value="Unassembled WGS sequence"/>
</dbReference>
<evidence type="ECO:0000313" key="2">
    <source>
        <dbReference type="Proteomes" id="UP001279734"/>
    </source>
</evidence>
<gene>
    <name evidence="1" type="ORF">Nepgr_025157</name>
</gene>
<name>A0AAD3T6D4_NEPGR</name>
<sequence length="82" mass="8785">MRTDIIDDKSANASETIKTINDVLLKKIGKPLLSSLPPGTENAAAKTTVAMRVATSMQDLAVSFIHFSPLSSNFLCSFVNNS</sequence>
<comment type="caution">
    <text evidence="1">The sequence shown here is derived from an EMBL/GenBank/DDBJ whole genome shotgun (WGS) entry which is preliminary data.</text>
</comment>
<dbReference type="EMBL" id="BSYO01000026">
    <property type="protein sequence ID" value="GMH23314.1"/>
    <property type="molecule type" value="Genomic_DNA"/>
</dbReference>